<evidence type="ECO:0000313" key="4">
    <source>
        <dbReference type="Proteomes" id="UP000652760"/>
    </source>
</evidence>
<dbReference type="EMBL" id="JAENHM010000064">
    <property type="protein sequence ID" value="MBK1840542.1"/>
    <property type="molecule type" value="Genomic_DNA"/>
</dbReference>
<evidence type="ECO:0000259" key="2">
    <source>
        <dbReference type="SMART" id="SM01007"/>
    </source>
</evidence>
<gene>
    <name evidence="3" type="ORF">JHL17_24365</name>
</gene>
<dbReference type="SUPFAM" id="SSF53639">
    <property type="entry name" value="AraD/HMP-PK domain-like"/>
    <property type="match status" value="1"/>
</dbReference>
<proteinExistence type="inferred from homology"/>
<dbReference type="Gene3D" id="3.40.225.10">
    <property type="entry name" value="Class II aldolase/adducin N-terminal domain"/>
    <property type="match status" value="1"/>
</dbReference>
<feature type="domain" description="Class II aldolase/adducin N-terminal" evidence="2">
    <location>
        <begin position="9"/>
        <end position="190"/>
    </location>
</feature>
<accession>A0ABS1FBB5</accession>
<sequence>MSAISTLRRQLAAALRLAERFGLNEGVCNHFSVRLPGAEERYLINPMGVHWSEITASRLLLCDGDGRILEGQGTVEPTALFIHTEGHRARPDALCILHTHMLHATALTCVEGGELRFCHQNTLRFWNRVAYDDSYNGLAMDAAEGGRISSGTQGKDIVFLAHHGVVVHGRSVAEAFHDLYFLERACQLQVVAESTGRPLKDIPAAAAEHTARQFVELAAFEADYHFAALERVLLREAPDYVA</sequence>
<dbReference type="PANTHER" id="PTHR10672">
    <property type="entry name" value="ADDUCIN"/>
    <property type="match status" value="1"/>
</dbReference>
<dbReference type="InterPro" id="IPR001303">
    <property type="entry name" value="Aldolase_II/adducin_N"/>
</dbReference>
<protein>
    <submittedName>
        <fullName evidence="3">Aldolase</fullName>
    </submittedName>
</protein>
<dbReference type="PANTHER" id="PTHR10672:SF3">
    <property type="entry name" value="PROTEIN HU-LI TAI SHAO"/>
    <property type="match status" value="1"/>
</dbReference>
<evidence type="ECO:0000313" key="3">
    <source>
        <dbReference type="EMBL" id="MBK1840542.1"/>
    </source>
</evidence>
<dbReference type="Proteomes" id="UP000652760">
    <property type="component" value="Unassembled WGS sequence"/>
</dbReference>
<dbReference type="InterPro" id="IPR036409">
    <property type="entry name" value="Aldolase_II/adducin_N_sf"/>
</dbReference>
<dbReference type="NCBIfam" id="NF005068">
    <property type="entry name" value="PRK06486.1"/>
    <property type="match status" value="1"/>
</dbReference>
<name>A0ABS1FBB5_9PROT</name>
<keyword evidence="4" id="KW-1185">Reference proteome</keyword>
<organism evidence="3 4">
    <name type="scientific">Azospirillum endophyticum</name>
    <dbReference type="NCBI Taxonomy" id="2800326"/>
    <lineage>
        <taxon>Bacteria</taxon>
        <taxon>Pseudomonadati</taxon>
        <taxon>Pseudomonadota</taxon>
        <taxon>Alphaproteobacteria</taxon>
        <taxon>Rhodospirillales</taxon>
        <taxon>Azospirillaceae</taxon>
        <taxon>Azospirillum</taxon>
    </lineage>
</organism>
<reference evidence="4" key="1">
    <citation type="submission" date="2021-01" db="EMBL/GenBank/DDBJ databases">
        <title>Genome public.</title>
        <authorList>
            <person name="Liu C."/>
            <person name="Sun Q."/>
        </authorList>
    </citation>
    <scope>NUCLEOTIDE SEQUENCE [LARGE SCALE GENOMIC DNA]</scope>
    <source>
        <strain evidence="4">YIM B02556</strain>
    </source>
</reference>
<dbReference type="InterPro" id="IPR051017">
    <property type="entry name" value="Aldolase-II_Adducin_sf"/>
</dbReference>
<evidence type="ECO:0000256" key="1">
    <source>
        <dbReference type="ARBA" id="ARBA00037961"/>
    </source>
</evidence>
<comment type="similarity">
    <text evidence="1">Belongs to the aldolase class II family.</text>
</comment>
<dbReference type="SMART" id="SM01007">
    <property type="entry name" value="Aldolase_II"/>
    <property type="match status" value="1"/>
</dbReference>
<dbReference type="Pfam" id="PF00596">
    <property type="entry name" value="Aldolase_II"/>
    <property type="match status" value="1"/>
</dbReference>
<comment type="caution">
    <text evidence="3">The sequence shown here is derived from an EMBL/GenBank/DDBJ whole genome shotgun (WGS) entry which is preliminary data.</text>
</comment>